<evidence type="ECO:0000313" key="3">
    <source>
        <dbReference type="EMBL" id="ANN71885.1"/>
    </source>
</evidence>
<dbReference type="EMBL" id="CP016171">
    <property type="protein sequence ID" value="ANN71885.1"/>
    <property type="molecule type" value="Genomic_DNA"/>
</dbReference>
<organism evidence="3 5">
    <name type="scientific">Bordetella bronchialis</name>
    <dbReference type="NCBI Taxonomy" id="463025"/>
    <lineage>
        <taxon>Bacteria</taxon>
        <taxon>Pseudomonadati</taxon>
        <taxon>Pseudomonadota</taxon>
        <taxon>Betaproteobacteria</taxon>
        <taxon>Burkholderiales</taxon>
        <taxon>Alcaligenaceae</taxon>
        <taxon>Bordetella</taxon>
    </lineage>
</organism>
<keyword evidence="4" id="KW-1185">Reference proteome</keyword>
<dbReference type="STRING" id="463025.BAU08_11610"/>
<dbReference type="Proteomes" id="UP000091897">
    <property type="component" value="Chromosome"/>
</dbReference>
<sequence length="72" mass="8060">MEEIDSDAYSIESSDYSTDTPEGREQYSTLFSAFLTNAPVAIYCIGKSRSTGRYSFTYVWVGTMATDPPQPR</sequence>
<dbReference type="KEGG" id="bbro:BAU06_11410"/>
<feature type="compositionally biased region" description="Polar residues" evidence="1">
    <location>
        <begin position="11"/>
        <end position="23"/>
    </location>
</feature>
<evidence type="ECO:0000313" key="5">
    <source>
        <dbReference type="Proteomes" id="UP000092213"/>
    </source>
</evidence>
<evidence type="ECO:0000313" key="4">
    <source>
        <dbReference type="Proteomes" id="UP000091897"/>
    </source>
</evidence>
<evidence type="ECO:0000256" key="1">
    <source>
        <dbReference type="SAM" id="MobiDB-lite"/>
    </source>
</evidence>
<protein>
    <submittedName>
        <fullName evidence="3">Uncharacterized protein</fullName>
    </submittedName>
</protein>
<gene>
    <name evidence="2" type="ORF">BAU06_11410</name>
    <name evidence="3" type="ORF">BAU08_11610</name>
</gene>
<dbReference type="EMBL" id="CP016170">
    <property type="protein sequence ID" value="ANN66808.1"/>
    <property type="molecule type" value="Genomic_DNA"/>
</dbReference>
<feature type="region of interest" description="Disordered" evidence="1">
    <location>
        <begin position="1"/>
        <end position="23"/>
    </location>
</feature>
<proteinExistence type="predicted"/>
<reference evidence="4 5" key="1">
    <citation type="submission" date="2016-06" db="EMBL/GenBank/DDBJ databases">
        <title>Complete genome sequences of Bordetella bronchialis and Bordetella flabilis.</title>
        <authorList>
            <person name="LiPuma J.J."/>
            <person name="Spilker T."/>
        </authorList>
    </citation>
    <scope>NUCLEOTIDE SEQUENCE [LARGE SCALE GENOMIC DNA]</scope>
    <source>
        <strain evidence="3 5">AU17976</strain>
        <strain evidence="2 4">AU3182</strain>
    </source>
</reference>
<name>A0A193FHT7_9BORD</name>
<evidence type="ECO:0000313" key="2">
    <source>
        <dbReference type="EMBL" id="ANN66808.1"/>
    </source>
</evidence>
<accession>A0A193FHT7</accession>
<dbReference type="AlphaFoldDB" id="A0A193FHT7"/>
<dbReference type="Proteomes" id="UP000092213">
    <property type="component" value="Chromosome"/>
</dbReference>